<evidence type="ECO:0000313" key="2">
    <source>
        <dbReference type="Proteomes" id="UP000283872"/>
    </source>
</evidence>
<sequence length="70" mass="8019">MCKVSEETILKANERMRKYKIGQNNKNVSPMGFTVDTHVQGKTYSQTFTENSINAIFERVLSNRQHGKAL</sequence>
<dbReference type="Proteomes" id="UP000283872">
    <property type="component" value="Unassembled WGS sequence"/>
</dbReference>
<reference evidence="1 2" key="1">
    <citation type="submission" date="2018-08" db="EMBL/GenBank/DDBJ databases">
        <title>A genome reference for cultivated species of the human gut microbiota.</title>
        <authorList>
            <person name="Zou Y."/>
            <person name="Xue W."/>
            <person name="Luo G."/>
        </authorList>
    </citation>
    <scope>NUCLEOTIDE SEQUENCE [LARGE SCALE GENOMIC DNA]</scope>
    <source>
        <strain evidence="1 2">AF24-12</strain>
    </source>
</reference>
<accession>A0A3E5E833</accession>
<organism evidence="1 2">
    <name type="scientific">Segatella copri</name>
    <dbReference type="NCBI Taxonomy" id="165179"/>
    <lineage>
        <taxon>Bacteria</taxon>
        <taxon>Pseudomonadati</taxon>
        <taxon>Bacteroidota</taxon>
        <taxon>Bacteroidia</taxon>
        <taxon>Bacteroidales</taxon>
        <taxon>Prevotellaceae</taxon>
        <taxon>Segatella</taxon>
    </lineage>
</organism>
<protein>
    <submittedName>
        <fullName evidence="1">Uncharacterized protein</fullName>
    </submittedName>
</protein>
<dbReference type="AlphaFoldDB" id="A0A3E5E833"/>
<name>A0A3E5E833_9BACT</name>
<gene>
    <name evidence="1" type="ORF">DWY11_05340</name>
</gene>
<comment type="caution">
    <text evidence="1">The sequence shown here is derived from an EMBL/GenBank/DDBJ whole genome shotgun (WGS) entry which is preliminary data.</text>
</comment>
<evidence type="ECO:0000313" key="1">
    <source>
        <dbReference type="EMBL" id="RGS17051.1"/>
    </source>
</evidence>
<dbReference type="EMBL" id="QRVA01000009">
    <property type="protein sequence ID" value="RGS17051.1"/>
    <property type="molecule type" value="Genomic_DNA"/>
</dbReference>
<proteinExistence type="predicted"/>